<dbReference type="Proteomes" id="UP000814243">
    <property type="component" value="Unassembled WGS sequence"/>
</dbReference>
<feature type="region of interest" description="Disordered" evidence="1">
    <location>
        <begin position="922"/>
        <end position="941"/>
    </location>
</feature>
<name>A0A922MRB0_SPOEX</name>
<feature type="domain" description="Shavenoid isoform B-like N-terminal" evidence="4">
    <location>
        <begin position="25"/>
        <end position="83"/>
    </location>
</feature>
<dbReference type="PANTHER" id="PTHR39387:SF1">
    <property type="entry name" value="SHAVENOID, ISOFORM B"/>
    <property type="match status" value="1"/>
</dbReference>
<feature type="region of interest" description="Disordered" evidence="1">
    <location>
        <begin position="1241"/>
        <end position="1260"/>
    </location>
</feature>
<organism evidence="5 6">
    <name type="scientific">Spodoptera exigua</name>
    <name type="common">Beet armyworm</name>
    <name type="synonym">Noctua fulgens</name>
    <dbReference type="NCBI Taxonomy" id="7107"/>
    <lineage>
        <taxon>Eukaryota</taxon>
        <taxon>Metazoa</taxon>
        <taxon>Ecdysozoa</taxon>
        <taxon>Arthropoda</taxon>
        <taxon>Hexapoda</taxon>
        <taxon>Insecta</taxon>
        <taxon>Pterygota</taxon>
        <taxon>Neoptera</taxon>
        <taxon>Endopterygota</taxon>
        <taxon>Lepidoptera</taxon>
        <taxon>Glossata</taxon>
        <taxon>Ditrysia</taxon>
        <taxon>Noctuoidea</taxon>
        <taxon>Noctuidae</taxon>
        <taxon>Amphipyrinae</taxon>
        <taxon>Spodoptera</taxon>
    </lineage>
</organism>
<evidence type="ECO:0000313" key="5">
    <source>
        <dbReference type="EMBL" id="KAH9641153.1"/>
    </source>
</evidence>
<feature type="compositionally biased region" description="Polar residues" evidence="1">
    <location>
        <begin position="1118"/>
        <end position="1131"/>
    </location>
</feature>
<feature type="transmembrane region" description="Helical" evidence="2">
    <location>
        <begin position="259"/>
        <end position="281"/>
    </location>
</feature>
<accession>A0A922MRB0</accession>
<gene>
    <name evidence="5" type="ORF">HF086_013010</name>
</gene>
<keyword evidence="2" id="KW-1133">Transmembrane helix</keyword>
<protein>
    <recommendedName>
        <fullName evidence="4">Shavenoid isoform B-like N-terminal domain-containing protein</fullName>
    </recommendedName>
</protein>
<evidence type="ECO:0000313" key="6">
    <source>
        <dbReference type="Proteomes" id="UP000814243"/>
    </source>
</evidence>
<dbReference type="PANTHER" id="PTHR39387">
    <property type="entry name" value="SHAVENOID, ISOFORM B"/>
    <property type="match status" value="1"/>
</dbReference>
<evidence type="ECO:0000256" key="1">
    <source>
        <dbReference type="SAM" id="MobiDB-lite"/>
    </source>
</evidence>
<feature type="region of interest" description="Disordered" evidence="1">
    <location>
        <begin position="349"/>
        <end position="411"/>
    </location>
</feature>
<feature type="region of interest" description="Disordered" evidence="1">
    <location>
        <begin position="1118"/>
        <end position="1157"/>
    </location>
</feature>
<feature type="compositionally biased region" description="Low complexity" evidence="1">
    <location>
        <begin position="1213"/>
        <end position="1223"/>
    </location>
</feature>
<evidence type="ECO:0000256" key="3">
    <source>
        <dbReference type="SAM" id="SignalP"/>
    </source>
</evidence>
<proteinExistence type="predicted"/>
<dbReference type="GO" id="GO:0005938">
    <property type="term" value="C:cell cortex"/>
    <property type="evidence" value="ECO:0007669"/>
    <property type="project" value="TreeGrafter"/>
</dbReference>
<keyword evidence="2" id="KW-0472">Membrane</keyword>
<dbReference type="Pfam" id="PF23328">
    <property type="entry name" value="Sha_B_N"/>
    <property type="match status" value="1"/>
</dbReference>
<feature type="signal peptide" evidence="3">
    <location>
        <begin position="1"/>
        <end position="28"/>
    </location>
</feature>
<sequence>MAAAGGRMAARLQLVVALVLVSTAVVRGARLGELARQNECSAALCAEHGAGARASESGGECACACPQRAPLFREDRELCVDDLPECSLATFGTGSAVQRIPFVYLPLKGQIIHPSREITFQILLQRISLFTDVKTPICAVSGAQFLTRKGFLDLRNTLDADVPFNLFRDEGRTFLQWSGENDVRARMTGRVMVVRLLCRDVAATPTSPLDLRGVFTPCVAFRVQGTPPKPYSNITEVQFAPNAQTASASSSNGLTVSEYVAIGISSLLLGLIYVASVFLFLHIRKRRKAMSDEDGNRRLKGLIKKDGSIITERDIVRVNNERIQNLPNTMGQDDGIIKKNPLLNISRQMHDNKNFPSDSGSNISDSDDFGDSARSDDNSYTNQTTSAVIHQHYGDFKSNKNDSSEISHRDESGIERLPDEHVSIVETQDDREIARPVGTTRRKLYFNPAYFEPQLMAEPPAAALEFLVKIREVIAIAKHKMAAKRFQPVLNQIPEEETIPSNGNSIDIYQGMGSQRSGSVVSLKRENSRKKNCIGCPGCKIDDDSDIQQIAKYNIPACVNCLGNKGDKQNSIRKWLENIPTAKQHAYNDFLPTNQNSLAESLLSLPVSESRRKVRKQNSFSSCNSMYLADNISVPKKSSTLSVRSEPVLRNYNLPLPDFENADRKRIDFNLYCQTVARVDDIRPIGLNDYRSLKHRNGLGHPRISKPFTNNNALPDMVNEAIALDHCTKSYNQSSSDEERISNIKKPTIPISNPYTRNASESPCGNDYETDSLERSTNKKALSTTDYTDIPSSQASPSLSNALPLEEELTMRNAIYKIHSSSNSNTPSPHRDILIDQNHYETIEKTQPPPFETPKASLVSEVYVNNTYNFGSAPTSPSGSDCSMGSRKLVTTINDTELKPGCLTIEVKDPPENYIKIHESDGFEPDTLDRKHPKHKEISDSTQFSRKDLIKNIDDKENPPVQQRIMLRSSGTFQKTSDKGDYLTKFNSLRHEYEQRKNVYERPKLSEGIYSGSKSLEDTTSETWHDAEEWTTEEGRILTLELRHSKRQRQCTPPTIKQLKNLARPDVLPPLPPTEDDPIYEQPIFPPRKVETDLETINEINPKNVTGRSLSPRIFTKSMTTDSTHDSSISPESHYGASCSPMRASVQSQSSEYENMESISGTVRKTDMNRNIIRKRSGRVGNINTDTFVKGSKVEGHSKTRFRRKKGSNVQDSGYLSSDSTSSRQMPRKLVIAKIVSCSESDDTENEARSESGAESTETHSVYFDSFRKMQTELEDSFSFSSKSYSDVNGKFKHADECL</sequence>
<dbReference type="InterPro" id="IPR057507">
    <property type="entry name" value="Sha_B-like_N"/>
</dbReference>
<reference evidence="5" key="1">
    <citation type="journal article" date="2021" name="G3 (Bethesda)">
        <title>Genome and transcriptome analysis of the beet armyworm Spodoptera exigua reveals targets for pest control. .</title>
        <authorList>
            <person name="Simon S."/>
            <person name="Breeschoten T."/>
            <person name="Jansen H.J."/>
            <person name="Dirks R.P."/>
            <person name="Schranz M.E."/>
            <person name="Ros V.I.D."/>
        </authorList>
    </citation>
    <scope>NUCLEOTIDE SEQUENCE</scope>
    <source>
        <strain evidence="5">TB_SE_WUR_2020</strain>
    </source>
</reference>
<feature type="compositionally biased region" description="Polar residues" evidence="1">
    <location>
        <begin position="750"/>
        <end position="763"/>
    </location>
</feature>
<dbReference type="GO" id="GO:0035317">
    <property type="term" value="P:imaginal disc-derived wing hair organization"/>
    <property type="evidence" value="ECO:0007669"/>
    <property type="project" value="TreeGrafter"/>
</dbReference>
<dbReference type="EMBL" id="JACEFF010000254">
    <property type="protein sequence ID" value="KAH9641153.1"/>
    <property type="molecule type" value="Genomic_DNA"/>
</dbReference>
<evidence type="ECO:0000259" key="4">
    <source>
        <dbReference type="Pfam" id="PF23328"/>
    </source>
</evidence>
<keyword evidence="2" id="KW-0812">Transmembrane</keyword>
<feature type="compositionally biased region" description="Polar residues" evidence="1">
    <location>
        <begin position="1145"/>
        <end position="1157"/>
    </location>
</feature>
<evidence type="ECO:0000256" key="2">
    <source>
        <dbReference type="SAM" id="Phobius"/>
    </source>
</evidence>
<feature type="region of interest" description="Disordered" evidence="1">
    <location>
        <begin position="1191"/>
        <end position="1223"/>
    </location>
</feature>
<feature type="compositionally biased region" description="Basic and acidic residues" evidence="1">
    <location>
        <begin position="392"/>
        <end position="411"/>
    </location>
</feature>
<feature type="region of interest" description="Disordered" evidence="1">
    <location>
        <begin position="747"/>
        <end position="772"/>
    </location>
</feature>
<feature type="compositionally biased region" description="Polar residues" evidence="1">
    <location>
        <begin position="378"/>
        <end position="388"/>
    </location>
</feature>
<comment type="caution">
    <text evidence="5">The sequence shown here is derived from an EMBL/GenBank/DDBJ whole genome shotgun (WGS) entry which is preliminary data.</text>
</comment>
<feature type="chain" id="PRO_5038031305" description="Shavenoid isoform B-like N-terminal domain-containing protein" evidence="3">
    <location>
        <begin position="29"/>
        <end position="1299"/>
    </location>
</feature>
<keyword evidence="3" id="KW-0732">Signal</keyword>